<sequence>MEKSSVVCALRALAADNKGRSDTARLREVFEDVEAALNAGVKRRAILEALNQQGFKMTFKGFESAMYRIRKQRSQRTPAACGVTLPAIPPQTPVGAAHAPPMAIEPVADTDAVRDALTNQKSREEKFSRYSTSTTLSQRLGQKKES</sequence>
<dbReference type="AlphaFoldDB" id="A0A142JKJ0"/>
<dbReference type="RefSeq" id="WP_062799830.1">
    <property type="nucleotide sequence ID" value="NZ_CP014844.1"/>
</dbReference>
<gene>
    <name evidence="2" type="ORF">A2G96_13095</name>
</gene>
<dbReference type="Proteomes" id="UP000075238">
    <property type="component" value="Chromosome 1"/>
</dbReference>
<protein>
    <submittedName>
        <fullName evidence="2">Uncharacterized protein</fullName>
    </submittedName>
</protein>
<keyword evidence="3" id="KW-1185">Reference proteome</keyword>
<evidence type="ECO:0000313" key="3">
    <source>
        <dbReference type="Proteomes" id="UP000075238"/>
    </source>
</evidence>
<reference evidence="2 3" key="1">
    <citation type="submission" date="2016-03" db="EMBL/GenBank/DDBJ databases">
        <title>Complete genome sequence of a novel chlorpyrifos degrading bacterium, Cupriavidus nantongensis sp. X1.</title>
        <authorList>
            <person name="Fang L."/>
        </authorList>
    </citation>
    <scope>NUCLEOTIDE SEQUENCE [LARGE SCALE GENOMIC DNA]</scope>
    <source>
        <strain evidence="2 3">X1</strain>
    </source>
</reference>
<accession>A0A142JKJ0</accession>
<name>A0A142JKJ0_9BURK</name>
<proteinExistence type="predicted"/>
<organism evidence="2 3">
    <name type="scientific">Cupriavidus nantongensis</name>
    <dbReference type="NCBI Taxonomy" id="1796606"/>
    <lineage>
        <taxon>Bacteria</taxon>
        <taxon>Pseudomonadati</taxon>
        <taxon>Pseudomonadota</taxon>
        <taxon>Betaproteobacteria</taxon>
        <taxon>Burkholderiales</taxon>
        <taxon>Burkholderiaceae</taxon>
        <taxon>Cupriavidus</taxon>
    </lineage>
</organism>
<feature type="compositionally biased region" description="Polar residues" evidence="1">
    <location>
        <begin position="129"/>
        <end position="140"/>
    </location>
</feature>
<evidence type="ECO:0000313" key="2">
    <source>
        <dbReference type="EMBL" id="AMR78602.1"/>
    </source>
</evidence>
<evidence type="ECO:0000256" key="1">
    <source>
        <dbReference type="SAM" id="MobiDB-lite"/>
    </source>
</evidence>
<feature type="region of interest" description="Disordered" evidence="1">
    <location>
        <begin position="119"/>
        <end position="146"/>
    </location>
</feature>
<dbReference type="EMBL" id="CP014844">
    <property type="protein sequence ID" value="AMR78602.1"/>
    <property type="molecule type" value="Genomic_DNA"/>
</dbReference>
<dbReference type="KEGG" id="cnan:A2G96_13095"/>
<dbReference type="STRING" id="1796606.A2G96_13095"/>
<dbReference type="OrthoDB" id="9106144at2"/>